<dbReference type="InterPro" id="IPR002639">
    <property type="entry name" value="UreF"/>
</dbReference>
<organism evidence="4 5">
    <name type="scientific">Persicirhabdus sediminis</name>
    <dbReference type="NCBI Taxonomy" id="454144"/>
    <lineage>
        <taxon>Bacteria</taxon>
        <taxon>Pseudomonadati</taxon>
        <taxon>Verrucomicrobiota</taxon>
        <taxon>Verrucomicrobiia</taxon>
        <taxon>Verrucomicrobiales</taxon>
        <taxon>Verrucomicrobiaceae</taxon>
        <taxon>Persicirhabdus</taxon>
    </lineage>
</organism>
<comment type="similarity">
    <text evidence="3">Belongs to the UreF family.</text>
</comment>
<evidence type="ECO:0000313" key="4">
    <source>
        <dbReference type="EMBL" id="MBK1790761.1"/>
    </source>
</evidence>
<dbReference type="EMBL" id="JAENIM010000032">
    <property type="protein sequence ID" value="MBK1790761.1"/>
    <property type="molecule type" value="Genomic_DNA"/>
</dbReference>
<dbReference type="GO" id="GO:0005737">
    <property type="term" value="C:cytoplasm"/>
    <property type="evidence" value="ECO:0007669"/>
    <property type="project" value="UniProtKB-SubCell"/>
</dbReference>
<comment type="subcellular location">
    <subcellularLocation>
        <location evidence="3">Cytoplasm</location>
    </subcellularLocation>
</comment>
<dbReference type="PANTHER" id="PTHR33620">
    <property type="entry name" value="UREASE ACCESSORY PROTEIN F"/>
    <property type="match status" value="1"/>
</dbReference>
<comment type="subunit">
    <text evidence="3">UreD, UreF and UreG form a complex that acts as a GTP-hydrolysis-dependent molecular chaperone, activating the urease apoprotein by helping to assemble the nickel containing metallocenter of UreC. The UreE protein probably delivers the nickel.</text>
</comment>
<dbReference type="Proteomes" id="UP000624703">
    <property type="component" value="Unassembled WGS sequence"/>
</dbReference>
<dbReference type="InterPro" id="IPR038277">
    <property type="entry name" value="UreF_sf"/>
</dbReference>
<keyword evidence="2 3" id="KW-0143">Chaperone</keyword>
<evidence type="ECO:0000256" key="3">
    <source>
        <dbReference type="HAMAP-Rule" id="MF_01385"/>
    </source>
</evidence>
<protein>
    <recommendedName>
        <fullName evidence="3">Urease accessory protein UreF</fullName>
    </recommendedName>
</protein>
<dbReference type="PIRSF" id="PIRSF009467">
    <property type="entry name" value="Ureas_acces_UreF"/>
    <property type="match status" value="1"/>
</dbReference>
<reference evidence="4" key="1">
    <citation type="submission" date="2021-01" db="EMBL/GenBank/DDBJ databases">
        <title>Modified the classification status of verrucomicrobia.</title>
        <authorList>
            <person name="Feng X."/>
        </authorList>
    </citation>
    <scope>NUCLEOTIDE SEQUENCE</scope>
    <source>
        <strain evidence="4">_KCTC 22039</strain>
    </source>
</reference>
<keyword evidence="3" id="KW-0963">Cytoplasm</keyword>
<comment type="function">
    <text evidence="3">Required for maturation of urease via the functional incorporation of the urease nickel metallocenter.</text>
</comment>
<dbReference type="AlphaFoldDB" id="A0A8J7MCU8"/>
<keyword evidence="1 3" id="KW-0996">Nickel insertion</keyword>
<evidence type="ECO:0000256" key="2">
    <source>
        <dbReference type="ARBA" id="ARBA00023186"/>
    </source>
</evidence>
<dbReference type="HAMAP" id="MF_01385">
    <property type="entry name" value="UreF"/>
    <property type="match status" value="1"/>
</dbReference>
<comment type="caution">
    <text evidence="4">The sequence shown here is derived from an EMBL/GenBank/DDBJ whole genome shotgun (WGS) entry which is preliminary data.</text>
</comment>
<dbReference type="GO" id="GO:0016151">
    <property type="term" value="F:nickel cation binding"/>
    <property type="evidence" value="ECO:0007669"/>
    <property type="project" value="UniProtKB-UniRule"/>
</dbReference>
<dbReference type="PANTHER" id="PTHR33620:SF1">
    <property type="entry name" value="UREASE ACCESSORY PROTEIN F"/>
    <property type="match status" value="1"/>
</dbReference>
<evidence type="ECO:0000313" key="5">
    <source>
        <dbReference type="Proteomes" id="UP000624703"/>
    </source>
</evidence>
<name>A0A8J7MCU8_9BACT</name>
<proteinExistence type="inferred from homology"/>
<dbReference type="Pfam" id="PF01730">
    <property type="entry name" value="UreF"/>
    <property type="match status" value="1"/>
</dbReference>
<keyword evidence="5" id="KW-1185">Reference proteome</keyword>
<dbReference type="Gene3D" id="1.10.4190.10">
    <property type="entry name" value="Urease accessory protein UreF"/>
    <property type="match status" value="1"/>
</dbReference>
<gene>
    <name evidence="3" type="primary">ureF</name>
    <name evidence="4" type="ORF">JIN82_06290</name>
</gene>
<sequence>MIDDDFSWLAAVMHFSDGVLPVGAYAHSLGLEGVVQTGMVKSGDELETFLLRDVSDSLLWVDVPLVAHAWRACESGQLALLHELDELCWAARPARQLRESASKIGRQQWRVYQQTWARDAGLPDIDWVYHQSPVVLGCLMHHQGAPVAAACWSFVYQTYSAFLQAALKLLPIGPRLTQEVLQRALREIRPQLAEAMHRELDEIGSFNPVWDLAAAQHEGAKARMFIS</sequence>
<accession>A0A8J7MCU8</accession>
<evidence type="ECO:0000256" key="1">
    <source>
        <dbReference type="ARBA" id="ARBA00022988"/>
    </source>
</evidence>